<dbReference type="PANTHER" id="PTHR10773">
    <property type="entry name" value="DNA-DIRECTED RNA POLYMERASES I, II, AND III SUBUNIT RPABC2"/>
    <property type="match status" value="1"/>
</dbReference>
<keyword evidence="2" id="KW-1185">Reference proteome</keyword>
<protein>
    <submittedName>
        <fullName evidence="1">Uncharacterized protein</fullName>
    </submittedName>
</protein>
<evidence type="ECO:0000313" key="2">
    <source>
        <dbReference type="Proteomes" id="UP000791440"/>
    </source>
</evidence>
<dbReference type="AlphaFoldDB" id="A0A921ZI02"/>
<reference evidence="1" key="1">
    <citation type="journal article" date="2016" name="Insect Biochem. Mol. Biol.">
        <title>Multifaceted biological insights from a draft genome sequence of the tobacco hornworm moth, Manduca sexta.</title>
        <authorList>
            <person name="Kanost M.R."/>
            <person name="Arrese E.L."/>
            <person name="Cao X."/>
            <person name="Chen Y.R."/>
            <person name="Chellapilla S."/>
            <person name="Goldsmith M.R."/>
            <person name="Grosse-Wilde E."/>
            <person name="Heckel D.G."/>
            <person name="Herndon N."/>
            <person name="Jiang H."/>
            <person name="Papanicolaou A."/>
            <person name="Qu J."/>
            <person name="Soulages J.L."/>
            <person name="Vogel H."/>
            <person name="Walters J."/>
            <person name="Waterhouse R.M."/>
            <person name="Ahn S.J."/>
            <person name="Almeida F.C."/>
            <person name="An C."/>
            <person name="Aqrawi P."/>
            <person name="Bretschneider A."/>
            <person name="Bryant W.B."/>
            <person name="Bucks S."/>
            <person name="Chao H."/>
            <person name="Chevignon G."/>
            <person name="Christen J.M."/>
            <person name="Clarke D.F."/>
            <person name="Dittmer N.T."/>
            <person name="Ferguson L.C.F."/>
            <person name="Garavelou S."/>
            <person name="Gordon K.H.J."/>
            <person name="Gunaratna R.T."/>
            <person name="Han Y."/>
            <person name="Hauser F."/>
            <person name="He Y."/>
            <person name="Heidel-Fischer H."/>
            <person name="Hirsh A."/>
            <person name="Hu Y."/>
            <person name="Jiang H."/>
            <person name="Kalra D."/>
            <person name="Klinner C."/>
            <person name="Konig C."/>
            <person name="Kovar C."/>
            <person name="Kroll A.R."/>
            <person name="Kuwar S.S."/>
            <person name="Lee S.L."/>
            <person name="Lehman R."/>
            <person name="Li K."/>
            <person name="Li Z."/>
            <person name="Liang H."/>
            <person name="Lovelace S."/>
            <person name="Lu Z."/>
            <person name="Mansfield J.H."/>
            <person name="McCulloch K.J."/>
            <person name="Mathew T."/>
            <person name="Morton B."/>
            <person name="Muzny D.M."/>
            <person name="Neunemann D."/>
            <person name="Ongeri F."/>
            <person name="Pauchet Y."/>
            <person name="Pu L.L."/>
            <person name="Pyrousis I."/>
            <person name="Rao X.J."/>
            <person name="Redding A."/>
            <person name="Roesel C."/>
            <person name="Sanchez-Gracia A."/>
            <person name="Schaack S."/>
            <person name="Shukla A."/>
            <person name="Tetreau G."/>
            <person name="Wang Y."/>
            <person name="Xiong G.H."/>
            <person name="Traut W."/>
            <person name="Walsh T.K."/>
            <person name="Worley K.C."/>
            <person name="Wu D."/>
            <person name="Wu W."/>
            <person name="Wu Y.Q."/>
            <person name="Zhang X."/>
            <person name="Zou Z."/>
            <person name="Zucker H."/>
            <person name="Briscoe A.D."/>
            <person name="Burmester T."/>
            <person name="Clem R.J."/>
            <person name="Feyereisen R."/>
            <person name="Grimmelikhuijzen C.J.P."/>
            <person name="Hamodrakas S.J."/>
            <person name="Hansson B.S."/>
            <person name="Huguet E."/>
            <person name="Jermiin L.S."/>
            <person name="Lan Q."/>
            <person name="Lehman H.K."/>
            <person name="Lorenzen M."/>
            <person name="Merzendorfer H."/>
            <person name="Michalopoulos I."/>
            <person name="Morton D.B."/>
            <person name="Muthukrishnan S."/>
            <person name="Oakeshott J.G."/>
            <person name="Palmer W."/>
            <person name="Park Y."/>
            <person name="Passarelli A.L."/>
            <person name="Rozas J."/>
            <person name="Schwartz L.M."/>
            <person name="Smith W."/>
            <person name="Southgate A."/>
            <person name="Vilcinskas A."/>
            <person name="Vogt R."/>
            <person name="Wang P."/>
            <person name="Werren J."/>
            <person name="Yu X.Q."/>
            <person name="Zhou J.J."/>
            <person name="Brown S.J."/>
            <person name="Scherer S.E."/>
            <person name="Richards S."/>
            <person name="Blissard G.W."/>
        </authorList>
    </citation>
    <scope>NUCLEOTIDE SEQUENCE</scope>
</reference>
<proteinExistence type="predicted"/>
<accession>A0A921ZI02</accession>
<gene>
    <name evidence="1" type="ORF">O3G_MSEX010553</name>
</gene>
<dbReference type="OrthoDB" id="6923826at2759"/>
<organism evidence="1 2">
    <name type="scientific">Manduca sexta</name>
    <name type="common">Tobacco hawkmoth</name>
    <name type="synonym">Tobacco hornworm</name>
    <dbReference type="NCBI Taxonomy" id="7130"/>
    <lineage>
        <taxon>Eukaryota</taxon>
        <taxon>Metazoa</taxon>
        <taxon>Ecdysozoa</taxon>
        <taxon>Arthropoda</taxon>
        <taxon>Hexapoda</taxon>
        <taxon>Insecta</taxon>
        <taxon>Pterygota</taxon>
        <taxon>Neoptera</taxon>
        <taxon>Endopterygota</taxon>
        <taxon>Lepidoptera</taxon>
        <taxon>Glossata</taxon>
        <taxon>Ditrysia</taxon>
        <taxon>Bombycoidea</taxon>
        <taxon>Sphingidae</taxon>
        <taxon>Sphinginae</taxon>
        <taxon>Sphingini</taxon>
        <taxon>Manduca</taxon>
    </lineage>
</organism>
<dbReference type="Proteomes" id="UP000791440">
    <property type="component" value="Unassembled WGS sequence"/>
</dbReference>
<comment type="caution">
    <text evidence="1">The sequence shown here is derived from an EMBL/GenBank/DDBJ whole genome shotgun (WGS) entry which is preliminary data.</text>
</comment>
<dbReference type="PANTHER" id="PTHR10773:SF19">
    <property type="match status" value="1"/>
</dbReference>
<reference evidence="1" key="2">
    <citation type="submission" date="2020-12" db="EMBL/GenBank/DDBJ databases">
        <authorList>
            <person name="Kanost M."/>
        </authorList>
    </citation>
    <scope>NUCLEOTIDE SEQUENCE</scope>
</reference>
<evidence type="ECO:0000313" key="1">
    <source>
        <dbReference type="EMBL" id="KAG6457883.1"/>
    </source>
</evidence>
<dbReference type="EMBL" id="JH668561">
    <property type="protein sequence ID" value="KAG6457883.1"/>
    <property type="molecule type" value="Genomic_DNA"/>
</dbReference>
<sequence>MIKNCATMKTGRSKHMLKLVEERSKAQITHFNHEELIVAEDCSPGTPECHSPLPPGAHSVIEKMKDIYEEVFSDDVNGTSKSIKSRDENMDPNIAYPTCALREDPFMAGYQNAPSPYLHLSENQQGVVSFLNTSSALTPLNTSALISDLSPFPQPITPTIDNNDLTPMPSPAKTHGEKCKDLFCPTHDGVDYNNVPSINTFVSSCQSSPASLIRCRGKKRVRNYDGWEEVKRKRLTNAGKEYCSKKGVIVSAKTIGRPCTCRYTCYTMLTLEERQDAFEKFWKLGDREKQWLHVANYTSKQKKKRGLQRDLKHNRQFTYKYFLPKGSSKIEICKTIFLSTYSINERLVRTAWDKYDGSTLIEKDMRGKHKNHNRIVDDEMVMSICAHVNSFVPVESHYNRAASKRLYLDGDLSIARMFNLYKEWPELNNHLNTASSLRQYRDIVNTHFNLSFHLPKKDTCDQYHSFNQTQNPPEDLREQYANHLNSKRMSRILKNTDKNDAINSNGRIVCATFDFQKVLSCPHGQMSVLYYKRKLSCYNFTIYDMAVKQGYCYMWDESVAKRGANEVASCVYDFIKKFVSKGVKEFRFWSDNCAGQNRNRIVFNMYAHVAKECDITIICCYYSIL</sequence>
<name>A0A921ZI02_MANSE</name>